<feature type="chain" id="PRO_5045566399" description="DUF5642 domain-containing protein" evidence="1">
    <location>
        <begin position="30"/>
        <end position="279"/>
    </location>
</feature>
<dbReference type="RefSeq" id="WP_307489850.1">
    <property type="nucleotide sequence ID" value="NZ_JAUSVB010000001.1"/>
</dbReference>
<reference evidence="2 3" key="1">
    <citation type="submission" date="2023-07" db="EMBL/GenBank/DDBJ databases">
        <title>Sorghum-associated microbial communities from plants grown in Nebraska, USA.</title>
        <authorList>
            <person name="Schachtman D."/>
        </authorList>
    </citation>
    <scope>NUCLEOTIDE SEQUENCE [LARGE SCALE GENOMIC DNA]</scope>
    <source>
        <strain evidence="2 3">BE332</strain>
    </source>
</reference>
<evidence type="ECO:0008006" key="4">
    <source>
        <dbReference type="Google" id="ProtNLM"/>
    </source>
</evidence>
<proteinExistence type="predicted"/>
<organism evidence="2 3">
    <name type="scientific">Cellulomonas humilata</name>
    <dbReference type="NCBI Taxonomy" id="144055"/>
    <lineage>
        <taxon>Bacteria</taxon>
        <taxon>Bacillati</taxon>
        <taxon>Actinomycetota</taxon>
        <taxon>Actinomycetes</taxon>
        <taxon>Micrococcales</taxon>
        <taxon>Cellulomonadaceae</taxon>
        <taxon>Cellulomonas</taxon>
    </lineage>
</organism>
<dbReference type="EMBL" id="JAUSVB010000001">
    <property type="protein sequence ID" value="MDQ0372399.1"/>
    <property type="molecule type" value="Genomic_DNA"/>
</dbReference>
<dbReference type="Proteomes" id="UP001239626">
    <property type="component" value="Unassembled WGS sequence"/>
</dbReference>
<sequence length="279" mass="28159">MLPPRLARPARGVAAVVALAVLGACSADGGGDPSTSPSASSTPTRAPLTFEEATAALTETLLPTATVERCDEYEPGSPEAQAYLDQLAATQAEEAAATGGALPLPSPTLPQCGHPLLGDLRAASLAGHAFAAGDPVALPVAGGASRVIEVYEMPDADAAQTAVATQAADLDGWAVDEEAPRVDNGDGTYIPRTVISAAGVDEVELPGWTAWVLTRDEASFQDDGSAAADPYSTALLWAARDGLVVRVQVVGDTPGQAVATALGTAEQYVTALDPTGSTD</sequence>
<keyword evidence="3" id="KW-1185">Reference proteome</keyword>
<evidence type="ECO:0000313" key="2">
    <source>
        <dbReference type="EMBL" id="MDQ0372399.1"/>
    </source>
</evidence>
<accession>A0ABU0EAY8</accession>
<name>A0ABU0EAY8_9CELL</name>
<dbReference type="PROSITE" id="PS51257">
    <property type="entry name" value="PROKAR_LIPOPROTEIN"/>
    <property type="match status" value="1"/>
</dbReference>
<protein>
    <recommendedName>
        <fullName evidence="4">DUF5642 domain-containing protein</fullName>
    </recommendedName>
</protein>
<feature type="signal peptide" evidence="1">
    <location>
        <begin position="1"/>
        <end position="29"/>
    </location>
</feature>
<evidence type="ECO:0000313" key="3">
    <source>
        <dbReference type="Proteomes" id="UP001239626"/>
    </source>
</evidence>
<evidence type="ECO:0000256" key="1">
    <source>
        <dbReference type="SAM" id="SignalP"/>
    </source>
</evidence>
<keyword evidence="1" id="KW-0732">Signal</keyword>
<comment type="caution">
    <text evidence="2">The sequence shown here is derived from an EMBL/GenBank/DDBJ whole genome shotgun (WGS) entry which is preliminary data.</text>
</comment>
<gene>
    <name evidence="2" type="ORF">J2X26_000696</name>
</gene>